<sequence length="60" mass="7339">MNETELNLKHRVKYANPKQEMKIKGKDINRGADLQMYQERWGKQGRAHGEDCRRWARRRR</sequence>
<name>A0A0A9BAB4_ARUDO</name>
<reference evidence="1" key="2">
    <citation type="journal article" date="2015" name="Data Brief">
        <title>Shoot transcriptome of the giant reed, Arundo donax.</title>
        <authorList>
            <person name="Barrero R.A."/>
            <person name="Guerrero F.D."/>
            <person name="Moolhuijzen P."/>
            <person name="Goolsby J.A."/>
            <person name="Tidwell J."/>
            <person name="Bellgard S.E."/>
            <person name="Bellgard M.I."/>
        </authorList>
    </citation>
    <scope>NUCLEOTIDE SEQUENCE</scope>
    <source>
        <tissue evidence="1">Shoot tissue taken approximately 20 cm above the soil surface</tissue>
    </source>
</reference>
<dbReference type="AlphaFoldDB" id="A0A0A9BAB4"/>
<protein>
    <submittedName>
        <fullName evidence="1">Uncharacterized protein</fullName>
    </submittedName>
</protein>
<reference evidence="1" key="1">
    <citation type="submission" date="2014-09" db="EMBL/GenBank/DDBJ databases">
        <authorList>
            <person name="Magalhaes I.L.F."/>
            <person name="Oliveira U."/>
            <person name="Santos F.R."/>
            <person name="Vidigal T.H.D.A."/>
            <person name="Brescovit A.D."/>
            <person name="Santos A.J."/>
        </authorList>
    </citation>
    <scope>NUCLEOTIDE SEQUENCE</scope>
    <source>
        <tissue evidence="1">Shoot tissue taken approximately 20 cm above the soil surface</tissue>
    </source>
</reference>
<evidence type="ECO:0000313" key="1">
    <source>
        <dbReference type="EMBL" id="JAD56252.1"/>
    </source>
</evidence>
<organism evidence="1">
    <name type="scientific">Arundo donax</name>
    <name type="common">Giant reed</name>
    <name type="synonym">Donax arundinaceus</name>
    <dbReference type="NCBI Taxonomy" id="35708"/>
    <lineage>
        <taxon>Eukaryota</taxon>
        <taxon>Viridiplantae</taxon>
        <taxon>Streptophyta</taxon>
        <taxon>Embryophyta</taxon>
        <taxon>Tracheophyta</taxon>
        <taxon>Spermatophyta</taxon>
        <taxon>Magnoliopsida</taxon>
        <taxon>Liliopsida</taxon>
        <taxon>Poales</taxon>
        <taxon>Poaceae</taxon>
        <taxon>PACMAD clade</taxon>
        <taxon>Arundinoideae</taxon>
        <taxon>Arundineae</taxon>
        <taxon>Arundo</taxon>
    </lineage>
</organism>
<proteinExistence type="predicted"/>
<dbReference type="EMBL" id="GBRH01241643">
    <property type="protein sequence ID" value="JAD56252.1"/>
    <property type="molecule type" value="Transcribed_RNA"/>
</dbReference>
<accession>A0A0A9BAB4</accession>